<keyword evidence="2" id="KW-1185">Reference proteome</keyword>
<organism evidence="1 2">
    <name type="scientific">Pleurodeles waltl</name>
    <name type="common">Iberian ribbed newt</name>
    <dbReference type="NCBI Taxonomy" id="8319"/>
    <lineage>
        <taxon>Eukaryota</taxon>
        <taxon>Metazoa</taxon>
        <taxon>Chordata</taxon>
        <taxon>Craniata</taxon>
        <taxon>Vertebrata</taxon>
        <taxon>Euteleostomi</taxon>
        <taxon>Amphibia</taxon>
        <taxon>Batrachia</taxon>
        <taxon>Caudata</taxon>
        <taxon>Salamandroidea</taxon>
        <taxon>Salamandridae</taxon>
        <taxon>Pleurodelinae</taxon>
        <taxon>Pleurodeles</taxon>
    </lineage>
</organism>
<dbReference type="Proteomes" id="UP001066276">
    <property type="component" value="Chromosome 4_1"/>
</dbReference>
<accession>A0AAV7T3A1</accession>
<sequence length="248" mass="26329">MQLEGRSWLGNEVAGGAPSVGVIPPLQLKWLNLQQLPGKRRRGRLPHGAACSLAAALAAGPTRAGPERTRNLQWAGTHLGNTPGGPIGGRLRPWPPCAASSPLRLWLADALRGPVPARPGCWSGRTDCSGRCRPEGPFLGSEPVIFVPAVAADAYWCRGAVRRSGRTVAPGWCCLTRRPAAGTLLASGWTGLAQCGAWSCRLVRFGRWCPGPGRWRTLGLQHLLAVTVVGLHVVWSLLCGLDNAVNAR</sequence>
<name>A0AAV7T3A1_PLEWA</name>
<reference evidence="1" key="1">
    <citation type="journal article" date="2022" name="bioRxiv">
        <title>Sequencing and chromosome-scale assembly of the giantPleurodeles waltlgenome.</title>
        <authorList>
            <person name="Brown T."/>
            <person name="Elewa A."/>
            <person name="Iarovenko S."/>
            <person name="Subramanian E."/>
            <person name="Araus A.J."/>
            <person name="Petzold A."/>
            <person name="Susuki M."/>
            <person name="Suzuki K.-i.T."/>
            <person name="Hayashi T."/>
            <person name="Toyoda A."/>
            <person name="Oliveira C."/>
            <person name="Osipova E."/>
            <person name="Leigh N.D."/>
            <person name="Simon A."/>
            <person name="Yun M.H."/>
        </authorList>
    </citation>
    <scope>NUCLEOTIDE SEQUENCE</scope>
    <source>
        <strain evidence="1">20211129_DDA</strain>
        <tissue evidence="1">Liver</tissue>
    </source>
</reference>
<evidence type="ECO:0000313" key="1">
    <source>
        <dbReference type="EMBL" id="KAJ1171037.1"/>
    </source>
</evidence>
<gene>
    <name evidence="1" type="ORF">NDU88_002908</name>
</gene>
<comment type="caution">
    <text evidence="1">The sequence shown here is derived from an EMBL/GenBank/DDBJ whole genome shotgun (WGS) entry which is preliminary data.</text>
</comment>
<evidence type="ECO:0000313" key="2">
    <source>
        <dbReference type="Proteomes" id="UP001066276"/>
    </source>
</evidence>
<protein>
    <submittedName>
        <fullName evidence="1">Uncharacterized protein</fullName>
    </submittedName>
</protein>
<dbReference type="AlphaFoldDB" id="A0AAV7T3A1"/>
<proteinExistence type="predicted"/>
<dbReference type="EMBL" id="JANPWB010000007">
    <property type="protein sequence ID" value="KAJ1171037.1"/>
    <property type="molecule type" value="Genomic_DNA"/>
</dbReference>